<accession>A0A848H8G0</accession>
<dbReference type="Proteomes" id="UP000541185">
    <property type="component" value="Unassembled WGS sequence"/>
</dbReference>
<gene>
    <name evidence="10" type="ORF">HHL11_26195</name>
</gene>
<feature type="transmembrane region" description="Helical" evidence="9">
    <location>
        <begin position="61"/>
        <end position="83"/>
    </location>
</feature>
<keyword evidence="4 9" id="KW-0812">Transmembrane</keyword>
<dbReference type="InterPro" id="IPR001851">
    <property type="entry name" value="ABC_transp_permease"/>
</dbReference>
<evidence type="ECO:0000256" key="3">
    <source>
        <dbReference type="ARBA" id="ARBA00022475"/>
    </source>
</evidence>
<organism evidence="10 11">
    <name type="scientific">Ramlibacter agri</name>
    <dbReference type="NCBI Taxonomy" id="2728837"/>
    <lineage>
        <taxon>Bacteria</taxon>
        <taxon>Pseudomonadati</taxon>
        <taxon>Pseudomonadota</taxon>
        <taxon>Betaproteobacteria</taxon>
        <taxon>Burkholderiales</taxon>
        <taxon>Comamonadaceae</taxon>
        <taxon>Ramlibacter</taxon>
    </lineage>
</organism>
<feature type="transmembrane region" description="Helical" evidence="9">
    <location>
        <begin position="187"/>
        <end position="211"/>
    </location>
</feature>
<dbReference type="RefSeq" id="WP_169421550.1">
    <property type="nucleotide sequence ID" value="NZ_JABBFX010000003.1"/>
</dbReference>
<evidence type="ECO:0000256" key="6">
    <source>
        <dbReference type="ARBA" id="ARBA00022989"/>
    </source>
</evidence>
<feature type="transmembrane region" description="Helical" evidence="9">
    <location>
        <begin position="26"/>
        <end position="49"/>
    </location>
</feature>
<keyword evidence="7 9" id="KW-0472">Membrane</keyword>
<keyword evidence="3" id="KW-1003">Cell membrane</keyword>
<evidence type="ECO:0000256" key="7">
    <source>
        <dbReference type="ARBA" id="ARBA00023136"/>
    </source>
</evidence>
<keyword evidence="11" id="KW-1185">Reference proteome</keyword>
<evidence type="ECO:0000313" key="11">
    <source>
        <dbReference type="Proteomes" id="UP000541185"/>
    </source>
</evidence>
<evidence type="ECO:0000256" key="5">
    <source>
        <dbReference type="ARBA" id="ARBA00022970"/>
    </source>
</evidence>
<evidence type="ECO:0000256" key="2">
    <source>
        <dbReference type="ARBA" id="ARBA00022448"/>
    </source>
</evidence>
<dbReference type="CDD" id="cd06582">
    <property type="entry name" value="TM_PBP1_LivH_like"/>
    <property type="match status" value="1"/>
</dbReference>
<sequence length="288" mass="29519">MAELVFGGLAIGAVYALVAIGIVLSYRAAGVVNFAHGELMMVAAYAYVLAHDLGGGPAWQLAAALGAGALGGLLCWVLTGLVLRGAAEITLVIGTLGLLILLQSGARHLFTDTPMPAQAWLFADRDLALFGASVPANALLVVGITVVAAGLLMYWQRVTVFGQAVLAAAEDPWRAALSGIHVQSTLAISWLVSGVFAGLAGMLLGPVVGVFPTMGADIIFPAFIAAILGGFGSVAGALAGGLLLGLLQTFTVVEIGGAWKEVVMFAFLFLVLIWRPTGLVRLAAARKV</sequence>
<dbReference type="GO" id="GO:0006865">
    <property type="term" value="P:amino acid transport"/>
    <property type="evidence" value="ECO:0007669"/>
    <property type="project" value="UniProtKB-KW"/>
</dbReference>
<protein>
    <submittedName>
        <fullName evidence="10">Branched-chain amino acid ABC transporter permease</fullName>
    </submittedName>
</protein>
<comment type="similarity">
    <text evidence="8">Belongs to the binding-protein-dependent transport system permease family. LivHM subfamily.</text>
</comment>
<comment type="subcellular location">
    <subcellularLocation>
        <location evidence="1">Cell membrane</location>
        <topology evidence="1">Multi-pass membrane protein</topology>
    </subcellularLocation>
</comment>
<dbReference type="GO" id="GO:0005886">
    <property type="term" value="C:plasma membrane"/>
    <property type="evidence" value="ECO:0007669"/>
    <property type="project" value="UniProtKB-SubCell"/>
</dbReference>
<keyword evidence="6 9" id="KW-1133">Transmembrane helix</keyword>
<feature type="transmembrane region" description="Helical" evidence="9">
    <location>
        <begin position="262"/>
        <end position="284"/>
    </location>
</feature>
<evidence type="ECO:0000256" key="4">
    <source>
        <dbReference type="ARBA" id="ARBA00022692"/>
    </source>
</evidence>
<name>A0A848H8G0_9BURK</name>
<feature type="transmembrane region" description="Helical" evidence="9">
    <location>
        <begin position="89"/>
        <end position="106"/>
    </location>
</feature>
<feature type="transmembrane region" description="Helical" evidence="9">
    <location>
        <begin position="127"/>
        <end position="155"/>
    </location>
</feature>
<dbReference type="Pfam" id="PF02653">
    <property type="entry name" value="BPD_transp_2"/>
    <property type="match status" value="1"/>
</dbReference>
<dbReference type="InterPro" id="IPR052157">
    <property type="entry name" value="BCAA_transport_permease"/>
</dbReference>
<evidence type="ECO:0000313" key="10">
    <source>
        <dbReference type="EMBL" id="NML47266.1"/>
    </source>
</evidence>
<dbReference type="EMBL" id="JABBFX010000003">
    <property type="protein sequence ID" value="NML47266.1"/>
    <property type="molecule type" value="Genomic_DNA"/>
</dbReference>
<proteinExistence type="inferred from homology"/>
<comment type="caution">
    <text evidence="10">The sequence shown here is derived from an EMBL/GenBank/DDBJ whole genome shotgun (WGS) entry which is preliminary data.</text>
</comment>
<dbReference type="PANTHER" id="PTHR11795:SF445">
    <property type="entry name" value="AMINO ACID ABC TRANSPORTER PERMEASE PROTEIN"/>
    <property type="match status" value="1"/>
</dbReference>
<dbReference type="AlphaFoldDB" id="A0A848H8G0"/>
<evidence type="ECO:0000256" key="9">
    <source>
        <dbReference type="SAM" id="Phobius"/>
    </source>
</evidence>
<keyword evidence="5" id="KW-0029">Amino-acid transport</keyword>
<evidence type="ECO:0000256" key="8">
    <source>
        <dbReference type="ARBA" id="ARBA00037998"/>
    </source>
</evidence>
<dbReference type="PANTHER" id="PTHR11795">
    <property type="entry name" value="BRANCHED-CHAIN AMINO ACID TRANSPORT SYSTEM PERMEASE PROTEIN LIVH"/>
    <property type="match status" value="1"/>
</dbReference>
<feature type="transmembrane region" description="Helical" evidence="9">
    <location>
        <begin position="218"/>
        <end position="242"/>
    </location>
</feature>
<keyword evidence="2" id="KW-0813">Transport</keyword>
<dbReference type="GO" id="GO:0022857">
    <property type="term" value="F:transmembrane transporter activity"/>
    <property type="evidence" value="ECO:0007669"/>
    <property type="project" value="InterPro"/>
</dbReference>
<reference evidence="10 11" key="1">
    <citation type="submission" date="2020-04" db="EMBL/GenBank/DDBJ databases">
        <title>Ramlibacter sp. G-1-2-2 isolated from soil.</title>
        <authorList>
            <person name="Dahal R.H."/>
        </authorList>
    </citation>
    <scope>NUCLEOTIDE SEQUENCE [LARGE SCALE GENOMIC DNA]</scope>
    <source>
        <strain evidence="10 11">G-1-2-2</strain>
    </source>
</reference>
<evidence type="ECO:0000256" key="1">
    <source>
        <dbReference type="ARBA" id="ARBA00004651"/>
    </source>
</evidence>